<evidence type="ECO:0000256" key="3">
    <source>
        <dbReference type="ARBA" id="ARBA00022448"/>
    </source>
</evidence>
<evidence type="ECO:0000256" key="10">
    <source>
        <dbReference type="RuleBase" id="RU367035"/>
    </source>
</evidence>
<dbReference type="Proteomes" id="UP001176940">
    <property type="component" value="Unassembled WGS sequence"/>
</dbReference>
<dbReference type="PANTHER" id="PTHR13462:SF6">
    <property type="entry name" value="CALCIUM UNIPORTER REGULATORY SUBUNIT MCUB, MITOCHONDRIAL"/>
    <property type="match status" value="1"/>
</dbReference>
<dbReference type="Pfam" id="PF04678">
    <property type="entry name" value="MCU"/>
    <property type="match status" value="1"/>
</dbReference>
<reference evidence="12" key="1">
    <citation type="submission" date="2023-07" db="EMBL/GenBank/DDBJ databases">
        <authorList>
            <person name="Stuckert A."/>
        </authorList>
    </citation>
    <scope>NUCLEOTIDE SEQUENCE</scope>
</reference>
<keyword evidence="8 10" id="KW-0406">Ion transport</keyword>
<keyword evidence="7 10" id="KW-1133">Transmembrane helix</keyword>
<feature type="domain" description="Calcium uniporter protein C-terminal" evidence="11">
    <location>
        <begin position="122"/>
        <end position="325"/>
    </location>
</feature>
<keyword evidence="6 10" id="KW-0106">Calcium</keyword>
<keyword evidence="10" id="KW-0407">Ion channel</keyword>
<evidence type="ECO:0000259" key="11">
    <source>
        <dbReference type="Pfam" id="PF04678"/>
    </source>
</evidence>
<keyword evidence="10" id="KW-0999">Mitochondrion inner membrane</keyword>
<evidence type="ECO:0000256" key="5">
    <source>
        <dbReference type="ARBA" id="ARBA00022692"/>
    </source>
</evidence>
<organism evidence="12 13">
    <name type="scientific">Ranitomeya imitator</name>
    <name type="common">mimic poison frog</name>
    <dbReference type="NCBI Taxonomy" id="111125"/>
    <lineage>
        <taxon>Eukaryota</taxon>
        <taxon>Metazoa</taxon>
        <taxon>Chordata</taxon>
        <taxon>Craniata</taxon>
        <taxon>Vertebrata</taxon>
        <taxon>Euteleostomi</taxon>
        <taxon>Amphibia</taxon>
        <taxon>Batrachia</taxon>
        <taxon>Anura</taxon>
        <taxon>Neobatrachia</taxon>
        <taxon>Hyloidea</taxon>
        <taxon>Dendrobatidae</taxon>
        <taxon>Dendrobatinae</taxon>
        <taxon>Ranitomeya</taxon>
    </lineage>
</organism>
<keyword evidence="4 10" id="KW-0109">Calcium transport</keyword>
<accession>A0ABN9LEY9</accession>
<evidence type="ECO:0000313" key="13">
    <source>
        <dbReference type="Proteomes" id="UP001176940"/>
    </source>
</evidence>
<evidence type="ECO:0000256" key="1">
    <source>
        <dbReference type="ARBA" id="ARBA00004141"/>
    </source>
</evidence>
<name>A0ABN9LEY9_9NEOB</name>
<keyword evidence="10" id="KW-0496">Mitochondrion</keyword>
<evidence type="ECO:0000256" key="9">
    <source>
        <dbReference type="ARBA" id="ARBA00023136"/>
    </source>
</evidence>
<comment type="caution">
    <text evidence="12">The sequence shown here is derived from an EMBL/GenBank/DDBJ whole genome shotgun (WGS) entry which is preliminary data.</text>
</comment>
<evidence type="ECO:0000256" key="7">
    <source>
        <dbReference type="ARBA" id="ARBA00022989"/>
    </source>
</evidence>
<evidence type="ECO:0000313" key="12">
    <source>
        <dbReference type="EMBL" id="CAJ0936612.1"/>
    </source>
</evidence>
<feature type="transmembrane region" description="Helical" evidence="10">
    <location>
        <begin position="242"/>
        <end position="265"/>
    </location>
</feature>
<dbReference type="InterPro" id="IPR006769">
    <property type="entry name" value="MCU_C"/>
</dbReference>
<evidence type="ECO:0000256" key="6">
    <source>
        <dbReference type="ARBA" id="ARBA00022837"/>
    </source>
</evidence>
<comment type="similarity">
    <text evidence="2 10">Belongs to the MCU (TC 1.A.77) family.</text>
</comment>
<dbReference type="InterPro" id="IPR039055">
    <property type="entry name" value="MCU_fam"/>
</dbReference>
<proteinExistence type="inferred from homology"/>
<comment type="domain">
    <text evidence="10">The selectivity filter, in which calcium ions are arranged in single file, is composed of two acidic rings separated by one helical turn along the central axis of the channel pore.</text>
</comment>
<dbReference type="PANTHER" id="PTHR13462">
    <property type="entry name" value="CALCIUM UNIPORTER PROTEIN, MITOCHONDRIAL"/>
    <property type="match status" value="1"/>
</dbReference>
<protein>
    <recommendedName>
        <fullName evidence="10">Calcium uniporter protein</fullName>
    </recommendedName>
</protein>
<keyword evidence="9 10" id="KW-0472">Membrane</keyword>
<evidence type="ECO:0000256" key="2">
    <source>
        <dbReference type="ARBA" id="ARBA00005653"/>
    </source>
</evidence>
<keyword evidence="5 10" id="KW-0812">Transmembrane</keyword>
<evidence type="ECO:0000256" key="4">
    <source>
        <dbReference type="ARBA" id="ARBA00022568"/>
    </source>
</evidence>
<feature type="transmembrane region" description="Helical" evidence="10">
    <location>
        <begin position="271"/>
        <end position="289"/>
    </location>
</feature>
<keyword evidence="13" id="KW-1185">Reference proteome</keyword>
<gene>
    <name evidence="12" type="ORF">RIMI_LOCUS6824309</name>
</gene>
<sequence length="356" mass="41485">MAAPTDKRLNSADRAIFLEAAQWIRHLDMRTPLRHQRRSGGETALSPRPYDLTSARHVRRRLPLCTGVLYSTLPASSDVTVQYNHGLPVVTLTLPSRNERCQFTIKPMTTTVGQFFKDIQKEDQGIDKLAAMSTDGTMFSSSTLMNVLLKNDFQLVLNKSTHHVSPPPPMENLQTECSEQLDPIKCMVHDLHTVFYYDEYLLRKEQKFIQKLENLREELLPLEEVKKNIMALAEARTTRLKWVGLALLSTQGGALAWLTWWVYSWDIMEPVTYFITYGSAISFYAYFLLTKLDYVYPEVSDRQFLHIFYKKAKVQKFDIEKYNRLKHEFAETEESLRRLRSPIQLKLPIEELREQE</sequence>
<keyword evidence="3 10" id="KW-0813">Transport</keyword>
<comment type="subcellular location">
    <subcellularLocation>
        <location evidence="1">Membrane</location>
        <topology evidence="1">Multi-pass membrane protein</topology>
    </subcellularLocation>
    <subcellularLocation>
        <location evidence="10">Mitochondrion inner membrane</location>
        <topology evidence="10">Multi-pass membrane protein</topology>
    </subcellularLocation>
</comment>
<evidence type="ECO:0000256" key="8">
    <source>
        <dbReference type="ARBA" id="ARBA00023065"/>
    </source>
</evidence>
<comment type="function">
    <text evidence="10">Mitochondrial inner membrane calcium uniporter that mediates calcium uptake into mitochondria. Mitochondrial calcium homeostasis plays key roles in cellular physiology and regulates cell bioenergetics, cytoplasmic calcium signals and activation of cell death pathways.</text>
</comment>
<dbReference type="EMBL" id="CAUEEQ010012547">
    <property type="protein sequence ID" value="CAJ0936612.1"/>
    <property type="molecule type" value="Genomic_DNA"/>
</dbReference>
<keyword evidence="10" id="KW-0107">Calcium channel</keyword>